<evidence type="ECO:0000256" key="5">
    <source>
        <dbReference type="ARBA" id="ARBA00023125"/>
    </source>
</evidence>
<dbReference type="Gramene" id="AUR62026473-RA">
    <property type="protein sequence ID" value="AUR62026473-RA:cds"/>
    <property type="gene ID" value="AUR62026473"/>
</dbReference>
<dbReference type="PROSITE" id="PS50808">
    <property type="entry name" value="ZF_BED"/>
    <property type="match status" value="1"/>
</dbReference>
<evidence type="ECO:0000256" key="3">
    <source>
        <dbReference type="ARBA" id="ARBA00022833"/>
    </source>
</evidence>
<evidence type="ECO:0000256" key="7">
    <source>
        <dbReference type="PROSITE-ProRule" id="PRU00027"/>
    </source>
</evidence>
<name>A0A803MBK6_CHEQI</name>
<keyword evidence="3" id="KW-0862">Zinc</keyword>
<reference evidence="10" key="2">
    <citation type="submission" date="2021-03" db="UniProtKB">
        <authorList>
            <consortium name="EnsemblPlants"/>
        </authorList>
    </citation>
    <scope>IDENTIFICATION</scope>
</reference>
<evidence type="ECO:0000313" key="10">
    <source>
        <dbReference type="EnsemblPlants" id="AUR62026473-RA:cds"/>
    </source>
</evidence>
<organism evidence="10 11">
    <name type="scientific">Chenopodium quinoa</name>
    <name type="common">Quinoa</name>
    <dbReference type="NCBI Taxonomy" id="63459"/>
    <lineage>
        <taxon>Eukaryota</taxon>
        <taxon>Viridiplantae</taxon>
        <taxon>Streptophyta</taxon>
        <taxon>Embryophyta</taxon>
        <taxon>Tracheophyta</taxon>
        <taxon>Spermatophyta</taxon>
        <taxon>Magnoliopsida</taxon>
        <taxon>eudicotyledons</taxon>
        <taxon>Gunneridae</taxon>
        <taxon>Pentapetalae</taxon>
        <taxon>Caryophyllales</taxon>
        <taxon>Chenopodiaceae</taxon>
        <taxon>Chenopodioideae</taxon>
        <taxon>Atripliceae</taxon>
        <taxon>Chenopodium</taxon>
    </lineage>
</organism>
<dbReference type="InterPro" id="IPR003656">
    <property type="entry name" value="Znf_BED"/>
</dbReference>
<evidence type="ECO:0000256" key="8">
    <source>
        <dbReference type="SAM" id="MobiDB-lite"/>
    </source>
</evidence>
<evidence type="ECO:0000256" key="2">
    <source>
        <dbReference type="ARBA" id="ARBA00022771"/>
    </source>
</evidence>
<keyword evidence="6" id="KW-0804">Transcription</keyword>
<evidence type="ECO:0000256" key="4">
    <source>
        <dbReference type="ARBA" id="ARBA00023015"/>
    </source>
</evidence>
<feature type="compositionally biased region" description="Polar residues" evidence="8">
    <location>
        <begin position="1"/>
        <end position="19"/>
    </location>
</feature>
<keyword evidence="11" id="KW-1185">Reference proteome</keyword>
<keyword evidence="4" id="KW-0805">Transcription regulation</keyword>
<protein>
    <recommendedName>
        <fullName evidence="9">BED-type domain-containing protein</fullName>
    </recommendedName>
</protein>
<dbReference type="GO" id="GO:0008270">
    <property type="term" value="F:zinc ion binding"/>
    <property type="evidence" value="ECO:0007669"/>
    <property type="project" value="UniProtKB-KW"/>
</dbReference>
<reference evidence="10" key="1">
    <citation type="journal article" date="2017" name="Nature">
        <title>The genome of Chenopodium quinoa.</title>
        <authorList>
            <person name="Jarvis D.E."/>
            <person name="Ho Y.S."/>
            <person name="Lightfoot D.J."/>
            <person name="Schmoeckel S.M."/>
            <person name="Li B."/>
            <person name="Borm T.J.A."/>
            <person name="Ohyanagi H."/>
            <person name="Mineta K."/>
            <person name="Michell C.T."/>
            <person name="Saber N."/>
            <person name="Kharbatia N.M."/>
            <person name="Rupper R.R."/>
            <person name="Sharp A.R."/>
            <person name="Dally N."/>
            <person name="Boughton B.A."/>
            <person name="Woo Y.H."/>
            <person name="Gao G."/>
            <person name="Schijlen E.G.W.M."/>
            <person name="Guo X."/>
            <person name="Momin A.A."/>
            <person name="Negrao S."/>
            <person name="Al-Babili S."/>
            <person name="Gehring C."/>
            <person name="Roessner U."/>
            <person name="Jung C."/>
            <person name="Murphy K."/>
            <person name="Arold S.T."/>
            <person name="Gojobori T."/>
            <person name="van der Linden C.G."/>
            <person name="van Loo E.N."/>
            <person name="Jellen E.N."/>
            <person name="Maughan P.J."/>
            <person name="Tester M."/>
        </authorList>
    </citation>
    <scope>NUCLEOTIDE SEQUENCE [LARGE SCALE GENOMIC DNA]</scope>
    <source>
        <strain evidence="10">cv. PI 614886</strain>
    </source>
</reference>
<dbReference type="PANTHER" id="PTHR46481">
    <property type="entry name" value="ZINC FINGER BED DOMAIN-CONTAINING PROTEIN 4"/>
    <property type="match status" value="1"/>
</dbReference>
<dbReference type="PANTHER" id="PTHR46481:SF11">
    <property type="entry name" value="ZINC FINGER BED DOMAIN-CONTAINING PROTEIN RICESLEEPER 2-LIKE"/>
    <property type="match status" value="1"/>
</dbReference>
<feature type="region of interest" description="Disordered" evidence="8">
    <location>
        <begin position="1"/>
        <end position="34"/>
    </location>
</feature>
<dbReference type="InterPro" id="IPR012337">
    <property type="entry name" value="RNaseH-like_sf"/>
</dbReference>
<dbReference type="SUPFAM" id="SSF57667">
    <property type="entry name" value="beta-beta-alpha zinc fingers"/>
    <property type="match status" value="1"/>
</dbReference>
<dbReference type="EnsemblPlants" id="AUR62026473-RA">
    <property type="protein sequence ID" value="AUR62026473-RA:cds"/>
    <property type="gene ID" value="AUR62026473"/>
</dbReference>
<dbReference type="AlphaFoldDB" id="A0A803MBK6"/>
<dbReference type="InterPro" id="IPR052035">
    <property type="entry name" value="ZnF_BED_domain_contain"/>
</dbReference>
<dbReference type="SUPFAM" id="SSF53098">
    <property type="entry name" value="Ribonuclease H-like"/>
    <property type="match status" value="1"/>
</dbReference>
<proteinExistence type="predicted"/>
<sequence length="539" mass="61765">MTSKNENNASVPTSASNTPIALDDDDIPLETNSDPSLLPITSRHTSAVWSDFKRKRVGDVIKAECNHCSKLLAGGSKAGTTHLKDHIKICPKRVCQDLRQTRMFGTKKNLNDKNDMMTLAPYEFHQEDGRRDLAEMIILHEYPISMVEHIGFRKYSKTLQPRFKVSSRNTTRKDIMKRYELEKDNVATLLRKAKGKIALTTDMWTADNQKKGYMAVTSHFIDNTWKLQSRIIRFLYVPAPHTAEVLANALKESIQSWNLDLRIRDSVVFWTASDKRVQRFEQVAKQIAPECSRKLALDCKTRWNSTYEMLSIATSYKEVFVVLSARNNLYKNPPTPEDWEKVEKICEHLEVFSITTLNFSGTNYPTANLYFPKTCALRIAISGWLLSPHDYVRKMADIMLQKYNKYWASVNGLMGVATILDPRYKMALIRFYFAKIFEEHDFEIEVGRISDLLRRLVDEYGSKMGKTQGSSSQQAFDLDSSSKSNEETFMQEFAEFLQQDKDSNCGDFKDDKYAKLVGELEEGFETCDIDSGTSGLCTE</sequence>
<dbReference type="GO" id="GO:0003677">
    <property type="term" value="F:DNA binding"/>
    <property type="evidence" value="ECO:0007669"/>
    <property type="project" value="UniProtKB-KW"/>
</dbReference>
<accession>A0A803MBK6</accession>
<evidence type="ECO:0000256" key="1">
    <source>
        <dbReference type="ARBA" id="ARBA00022723"/>
    </source>
</evidence>
<dbReference type="SMART" id="SM00614">
    <property type="entry name" value="ZnF_BED"/>
    <property type="match status" value="1"/>
</dbReference>
<dbReference type="Pfam" id="PF14372">
    <property type="entry name" value="hAT-like_RNase-H"/>
    <property type="match status" value="1"/>
</dbReference>
<evidence type="ECO:0000259" key="9">
    <source>
        <dbReference type="PROSITE" id="PS50808"/>
    </source>
</evidence>
<dbReference type="InterPro" id="IPR025525">
    <property type="entry name" value="hAT-like_transposase_RNase-H"/>
</dbReference>
<keyword evidence="5" id="KW-0238">DNA-binding</keyword>
<feature type="domain" description="BED-type" evidence="9">
    <location>
        <begin position="43"/>
        <end position="102"/>
    </location>
</feature>
<keyword evidence="1" id="KW-0479">Metal-binding</keyword>
<evidence type="ECO:0000313" key="11">
    <source>
        <dbReference type="Proteomes" id="UP000596660"/>
    </source>
</evidence>
<dbReference type="InterPro" id="IPR036236">
    <property type="entry name" value="Znf_C2H2_sf"/>
</dbReference>
<dbReference type="Proteomes" id="UP000596660">
    <property type="component" value="Unplaced"/>
</dbReference>
<keyword evidence="2 7" id="KW-0863">Zinc-finger</keyword>
<evidence type="ECO:0000256" key="6">
    <source>
        <dbReference type="ARBA" id="ARBA00023163"/>
    </source>
</evidence>